<dbReference type="Pfam" id="PF00069">
    <property type="entry name" value="Pkinase"/>
    <property type="match status" value="1"/>
</dbReference>
<dbReference type="PANTHER" id="PTHR22988">
    <property type="entry name" value="MYOTONIC DYSTROPHY S/T KINASE-RELATED"/>
    <property type="match status" value="1"/>
</dbReference>
<organism evidence="7 8">
    <name type="scientific">Hebeloma cylindrosporum</name>
    <dbReference type="NCBI Taxonomy" id="76867"/>
    <lineage>
        <taxon>Eukaryota</taxon>
        <taxon>Fungi</taxon>
        <taxon>Dikarya</taxon>
        <taxon>Basidiomycota</taxon>
        <taxon>Agaricomycotina</taxon>
        <taxon>Agaricomycetes</taxon>
        <taxon>Agaricomycetidae</taxon>
        <taxon>Agaricales</taxon>
        <taxon>Agaricineae</taxon>
        <taxon>Hymenogastraceae</taxon>
        <taxon>Hebeloma</taxon>
    </lineage>
</organism>
<dbReference type="GO" id="GO:0005524">
    <property type="term" value="F:ATP binding"/>
    <property type="evidence" value="ECO:0007669"/>
    <property type="project" value="InterPro"/>
</dbReference>
<keyword evidence="1" id="KW-0597">Phosphoprotein</keyword>
<feature type="compositionally biased region" description="Low complexity" evidence="5">
    <location>
        <begin position="831"/>
        <end position="844"/>
    </location>
</feature>
<dbReference type="Proteomes" id="UP000053424">
    <property type="component" value="Unassembled WGS sequence"/>
</dbReference>
<evidence type="ECO:0000256" key="4">
    <source>
        <dbReference type="ARBA" id="ARBA00048679"/>
    </source>
</evidence>
<reference evidence="8" key="2">
    <citation type="submission" date="2015-01" db="EMBL/GenBank/DDBJ databases">
        <title>Evolutionary Origins and Diversification of the Mycorrhizal Mutualists.</title>
        <authorList>
            <consortium name="DOE Joint Genome Institute"/>
            <consortium name="Mycorrhizal Genomics Consortium"/>
            <person name="Kohler A."/>
            <person name="Kuo A."/>
            <person name="Nagy L.G."/>
            <person name="Floudas D."/>
            <person name="Copeland A."/>
            <person name="Barry K.W."/>
            <person name="Cichocki N."/>
            <person name="Veneault-Fourrey C."/>
            <person name="LaButti K."/>
            <person name="Lindquist E.A."/>
            <person name="Lipzen A."/>
            <person name="Lundell T."/>
            <person name="Morin E."/>
            <person name="Murat C."/>
            <person name="Riley R."/>
            <person name="Ohm R."/>
            <person name="Sun H."/>
            <person name="Tunlid A."/>
            <person name="Henrissat B."/>
            <person name="Grigoriev I.V."/>
            <person name="Hibbett D.S."/>
            <person name="Martin F."/>
        </authorList>
    </citation>
    <scope>NUCLEOTIDE SEQUENCE [LARGE SCALE GENOMIC DNA]</scope>
    <source>
        <strain evidence="8">h7</strain>
    </source>
</reference>
<feature type="region of interest" description="Disordered" evidence="5">
    <location>
        <begin position="691"/>
        <end position="726"/>
    </location>
</feature>
<dbReference type="STRING" id="686832.A0A0C3C2J5"/>
<comment type="catalytic activity">
    <reaction evidence="4">
        <text>L-seryl-[protein] + ATP = O-phospho-L-seryl-[protein] + ADP + H(+)</text>
        <dbReference type="Rhea" id="RHEA:17989"/>
        <dbReference type="Rhea" id="RHEA-COMP:9863"/>
        <dbReference type="Rhea" id="RHEA-COMP:11604"/>
        <dbReference type="ChEBI" id="CHEBI:15378"/>
        <dbReference type="ChEBI" id="CHEBI:29999"/>
        <dbReference type="ChEBI" id="CHEBI:30616"/>
        <dbReference type="ChEBI" id="CHEBI:83421"/>
        <dbReference type="ChEBI" id="CHEBI:456216"/>
        <dbReference type="EC" id="2.7.11.1"/>
    </reaction>
</comment>
<dbReference type="GO" id="GO:0031032">
    <property type="term" value="P:actomyosin structure organization"/>
    <property type="evidence" value="ECO:0007669"/>
    <property type="project" value="TreeGrafter"/>
</dbReference>
<evidence type="ECO:0000259" key="6">
    <source>
        <dbReference type="PROSITE" id="PS50011"/>
    </source>
</evidence>
<evidence type="ECO:0000256" key="2">
    <source>
        <dbReference type="ARBA" id="ARBA00038271"/>
    </source>
</evidence>
<dbReference type="InterPro" id="IPR008271">
    <property type="entry name" value="Ser/Thr_kinase_AS"/>
</dbReference>
<evidence type="ECO:0000256" key="5">
    <source>
        <dbReference type="SAM" id="MobiDB-lite"/>
    </source>
</evidence>
<feature type="domain" description="Protein kinase" evidence="6">
    <location>
        <begin position="58"/>
        <end position="352"/>
    </location>
</feature>
<evidence type="ECO:0000256" key="1">
    <source>
        <dbReference type="ARBA" id="ARBA00022553"/>
    </source>
</evidence>
<dbReference type="PANTHER" id="PTHR22988:SF71">
    <property type="entry name" value="CITRON RHO-INTERACTING KINASE"/>
    <property type="match status" value="1"/>
</dbReference>
<dbReference type="InterPro" id="IPR000719">
    <property type="entry name" value="Prot_kinase_dom"/>
</dbReference>
<evidence type="ECO:0000256" key="3">
    <source>
        <dbReference type="ARBA" id="ARBA00047899"/>
    </source>
</evidence>
<name>A0A0C3C2J5_HEBCY</name>
<dbReference type="HOGENOM" id="CLU_013540_0_0_1"/>
<reference evidence="7 8" key="1">
    <citation type="submission" date="2014-04" db="EMBL/GenBank/DDBJ databases">
        <authorList>
            <consortium name="DOE Joint Genome Institute"/>
            <person name="Kuo A."/>
            <person name="Gay G."/>
            <person name="Dore J."/>
            <person name="Kohler A."/>
            <person name="Nagy L.G."/>
            <person name="Floudas D."/>
            <person name="Copeland A."/>
            <person name="Barry K.W."/>
            <person name="Cichocki N."/>
            <person name="Veneault-Fourrey C."/>
            <person name="LaButti K."/>
            <person name="Lindquist E.A."/>
            <person name="Lipzen A."/>
            <person name="Lundell T."/>
            <person name="Morin E."/>
            <person name="Murat C."/>
            <person name="Sun H."/>
            <person name="Tunlid A."/>
            <person name="Henrissat B."/>
            <person name="Grigoriev I.V."/>
            <person name="Hibbett D.S."/>
            <person name="Martin F."/>
            <person name="Nordberg H.P."/>
            <person name="Cantor M.N."/>
            <person name="Hua S.X."/>
        </authorList>
    </citation>
    <scope>NUCLEOTIDE SEQUENCE [LARGE SCALE GENOMIC DNA]</scope>
    <source>
        <strain evidence="8">h7</strain>
    </source>
</reference>
<evidence type="ECO:0000313" key="7">
    <source>
        <dbReference type="EMBL" id="KIM38504.1"/>
    </source>
</evidence>
<sequence length="916" mass="101139">MSLSWHQRKTRLAALLKSQGDEDADGMALDRLMHGQNVIGKTSKTTEVDGLRFKDKDLETVGTLEYGQFGVIDVVTCRLNNCVYVRKSIEKRFALRTRDQCSPQFERDLLLQAVKTDSPWAPHLLCAFQTPTHLNLVMDYAEGGTLWDVLESSPHDGRIPESDLKWWVPQVVSAIHWCHSQGFAHRDIKPHNFVLTPDAHVLLIDFGSAAPLLPPKPDGSQIIPHRFCLVPCGTCDYISPEILQAHEEALVALELDDEDSVKQSEQEGYGVETDWWSLGAMLYEMAYGVAPFFANDIRQTYIRITNHEKSLRFDQKVEVSHEYQHFLRRLLTNAKQRLGRRNVMEITDHPLFDGVDWTKLISRPAPANLHLPQFTYSVPKPTGEPTVALPPKEEYHDSVSLSQGFAFSAFFQQSSAMSQGLSILRPSPNSGTGGNQLGSSLSTSWKETSGSASSFIGFSWGPALDAFPEDIAYTPVGSTNTAPSAEFESTPRPLVRTPLVGQQQQTPVAAFNTLSVPPTWGRAFAGTVSTPQQPFNMYSTPMKPYALSPYATLPRTSTVRRTAPRRMVSDREAMKQLVDCVGMSARKKVLESGRKPRILSMFDVSSKASTGGRTGHTGGYGTLRKELRFDRFTTPIPGPDYSAANSSRSRGVAGVEQPNQNGNTDNEHKPPGNVVDDSDIYYYSQEYEAKANPARYSPSSDGTSDDSEGGHPPSPSPSPRPGSAMSMMSMTTMLSRRSGTPTISGYFSSGRMRSGSGSLLVPVGDRSATVTTMTASGGLLSIPSAGAGNLEFRIKDMETDLSRTYRREEAKLERGPPSTQALNQKSRRKGSISSVVPSASYSPPQSRPRPGPMEEPKTKGIAQSQSQSRHLRTRTLDEVFPEKLREMERRHTTMMRDIEKLEDKLAEVSGSFCSVR</sequence>
<dbReference type="PROSITE" id="PS00108">
    <property type="entry name" value="PROTEIN_KINASE_ST"/>
    <property type="match status" value="1"/>
</dbReference>
<dbReference type="Gene3D" id="3.30.200.20">
    <property type="entry name" value="Phosphorylase Kinase, domain 1"/>
    <property type="match status" value="1"/>
</dbReference>
<gene>
    <name evidence="7" type="ORF">M413DRAFT_242464</name>
</gene>
<proteinExistence type="inferred from homology"/>
<dbReference type="GO" id="GO:0005856">
    <property type="term" value="C:cytoskeleton"/>
    <property type="evidence" value="ECO:0007669"/>
    <property type="project" value="TreeGrafter"/>
</dbReference>
<dbReference type="SMART" id="SM00220">
    <property type="entry name" value="S_TKc"/>
    <property type="match status" value="1"/>
</dbReference>
<evidence type="ECO:0000313" key="8">
    <source>
        <dbReference type="Proteomes" id="UP000053424"/>
    </source>
</evidence>
<dbReference type="GO" id="GO:0005737">
    <property type="term" value="C:cytoplasm"/>
    <property type="evidence" value="ECO:0007669"/>
    <property type="project" value="TreeGrafter"/>
</dbReference>
<dbReference type="OrthoDB" id="3359639at2759"/>
<dbReference type="PROSITE" id="PS50011">
    <property type="entry name" value="PROTEIN_KINASE_DOM"/>
    <property type="match status" value="1"/>
</dbReference>
<protein>
    <recommendedName>
        <fullName evidence="6">Protein kinase domain-containing protein</fullName>
    </recommendedName>
</protein>
<dbReference type="InterPro" id="IPR050839">
    <property type="entry name" value="Rho-assoc_Ser/Thr_Kinase"/>
</dbReference>
<comment type="catalytic activity">
    <reaction evidence="3">
        <text>L-threonyl-[protein] + ATP = O-phospho-L-threonyl-[protein] + ADP + H(+)</text>
        <dbReference type="Rhea" id="RHEA:46608"/>
        <dbReference type="Rhea" id="RHEA-COMP:11060"/>
        <dbReference type="Rhea" id="RHEA-COMP:11605"/>
        <dbReference type="ChEBI" id="CHEBI:15378"/>
        <dbReference type="ChEBI" id="CHEBI:30013"/>
        <dbReference type="ChEBI" id="CHEBI:30616"/>
        <dbReference type="ChEBI" id="CHEBI:61977"/>
        <dbReference type="ChEBI" id="CHEBI:456216"/>
        <dbReference type="EC" id="2.7.11.1"/>
    </reaction>
</comment>
<accession>A0A0C3C2J5</accession>
<keyword evidence="8" id="KW-1185">Reference proteome</keyword>
<dbReference type="Gene3D" id="1.10.510.10">
    <property type="entry name" value="Transferase(Phosphotransferase) domain 1"/>
    <property type="match status" value="1"/>
</dbReference>
<comment type="similarity">
    <text evidence="2">Belongs to the protein kinase superfamily. STE Ser/Thr protein kinase family. COT1 subfamily.</text>
</comment>
<dbReference type="GO" id="GO:0004674">
    <property type="term" value="F:protein serine/threonine kinase activity"/>
    <property type="evidence" value="ECO:0007669"/>
    <property type="project" value="UniProtKB-EC"/>
</dbReference>
<dbReference type="EMBL" id="KN831790">
    <property type="protein sequence ID" value="KIM38504.1"/>
    <property type="molecule type" value="Genomic_DNA"/>
</dbReference>
<dbReference type="InterPro" id="IPR011009">
    <property type="entry name" value="Kinase-like_dom_sf"/>
</dbReference>
<feature type="region of interest" description="Disordered" evidence="5">
    <location>
        <begin position="806"/>
        <end position="876"/>
    </location>
</feature>
<dbReference type="AlphaFoldDB" id="A0A0C3C2J5"/>
<feature type="region of interest" description="Disordered" evidence="5">
    <location>
        <begin position="632"/>
        <end position="677"/>
    </location>
</feature>
<dbReference type="SUPFAM" id="SSF56112">
    <property type="entry name" value="Protein kinase-like (PK-like)"/>
    <property type="match status" value="1"/>
</dbReference>